<dbReference type="SUPFAM" id="SSF82199">
    <property type="entry name" value="SET domain"/>
    <property type="match status" value="1"/>
</dbReference>
<feature type="region of interest" description="Disordered" evidence="1">
    <location>
        <begin position="37"/>
        <end position="58"/>
    </location>
</feature>
<dbReference type="InterPro" id="IPR040415">
    <property type="entry name" value="SETD9"/>
</dbReference>
<keyword evidence="3" id="KW-1185">Reference proteome</keyword>
<proteinExistence type="predicted"/>
<organism evidence="2 3">
    <name type="scientific">Fragilariopsis cylindrus CCMP1102</name>
    <dbReference type="NCBI Taxonomy" id="635003"/>
    <lineage>
        <taxon>Eukaryota</taxon>
        <taxon>Sar</taxon>
        <taxon>Stramenopiles</taxon>
        <taxon>Ochrophyta</taxon>
        <taxon>Bacillariophyta</taxon>
        <taxon>Bacillariophyceae</taxon>
        <taxon>Bacillariophycidae</taxon>
        <taxon>Bacillariales</taxon>
        <taxon>Bacillariaceae</taxon>
        <taxon>Fragilariopsis</taxon>
    </lineage>
</organism>
<evidence type="ECO:0000256" key="1">
    <source>
        <dbReference type="SAM" id="MobiDB-lite"/>
    </source>
</evidence>
<evidence type="ECO:0000313" key="2">
    <source>
        <dbReference type="EMBL" id="OEU16693.1"/>
    </source>
</evidence>
<protein>
    <recommendedName>
        <fullName evidence="4">SET domain-containing protein</fullName>
    </recommendedName>
</protein>
<dbReference type="EMBL" id="KV784358">
    <property type="protein sequence ID" value="OEU16693.1"/>
    <property type="molecule type" value="Genomic_DNA"/>
</dbReference>
<dbReference type="InterPro" id="IPR046341">
    <property type="entry name" value="SET_dom_sf"/>
</dbReference>
<feature type="compositionally biased region" description="Basic and acidic residues" evidence="1">
    <location>
        <begin position="37"/>
        <end position="52"/>
    </location>
</feature>
<dbReference type="PANTHER" id="PTHR33524:SF1">
    <property type="entry name" value="SET DOMAIN-CONTAINING PROTEIN"/>
    <property type="match status" value="1"/>
</dbReference>
<dbReference type="OrthoDB" id="442460at2759"/>
<dbReference type="Gene3D" id="2.170.270.10">
    <property type="entry name" value="SET domain"/>
    <property type="match status" value="1"/>
</dbReference>
<dbReference type="InParanoid" id="A0A1E7FFX7"/>
<dbReference type="AlphaFoldDB" id="A0A1E7FFX7"/>
<evidence type="ECO:0000313" key="3">
    <source>
        <dbReference type="Proteomes" id="UP000095751"/>
    </source>
</evidence>
<reference evidence="2 3" key="1">
    <citation type="submission" date="2016-09" db="EMBL/GenBank/DDBJ databases">
        <title>Extensive genetic diversity and differential bi-allelic expression allows diatom success in the polar Southern Ocean.</title>
        <authorList>
            <consortium name="DOE Joint Genome Institute"/>
            <person name="Mock T."/>
            <person name="Otillar R.P."/>
            <person name="Strauss J."/>
            <person name="Dupont C."/>
            <person name="Frickenhaus S."/>
            <person name="Maumus F."/>
            <person name="Mcmullan M."/>
            <person name="Sanges R."/>
            <person name="Schmutz J."/>
            <person name="Toseland A."/>
            <person name="Valas R."/>
            <person name="Veluchamy A."/>
            <person name="Ward B.J."/>
            <person name="Allen A."/>
            <person name="Barry K."/>
            <person name="Falciatore A."/>
            <person name="Ferrante M."/>
            <person name="Fortunato A.E."/>
            <person name="Gloeckner G."/>
            <person name="Gruber A."/>
            <person name="Hipkin R."/>
            <person name="Janech M."/>
            <person name="Kroth P."/>
            <person name="Leese F."/>
            <person name="Lindquist E."/>
            <person name="Lyon B.R."/>
            <person name="Martin J."/>
            <person name="Mayer C."/>
            <person name="Parker M."/>
            <person name="Quesneville H."/>
            <person name="Raymond J."/>
            <person name="Uhlig C."/>
            <person name="Valentin K.U."/>
            <person name="Worden A.Z."/>
            <person name="Armbrust E.V."/>
            <person name="Bowler C."/>
            <person name="Green B."/>
            <person name="Moulton V."/>
            <person name="Van Oosterhout C."/>
            <person name="Grigoriev I."/>
        </authorList>
    </citation>
    <scope>NUCLEOTIDE SEQUENCE [LARGE SCALE GENOMIC DNA]</scope>
    <source>
        <strain evidence="2 3">CCMP1102</strain>
    </source>
</reference>
<dbReference type="KEGG" id="fcy:FRACYDRAFT_239288"/>
<feature type="compositionally biased region" description="Acidic residues" evidence="1">
    <location>
        <begin position="460"/>
        <end position="470"/>
    </location>
</feature>
<feature type="region of interest" description="Disordered" evidence="1">
    <location>
        <begin position="451"/>
        <end position="481"/>
    </location>
</feature>
<gene>
    <name evidence="2" type="ORF">FRACYDRAFT_239288</name>
</gene>
<accession>A0A1E7FFX7</accession>
<dbReference type="PANTHER" id="PTHR33524">
    <property type="entry name" value="C5ORF35"/>
    <property type="match status" value="1"/>
</dbReference>
<sequence length="481" mass="55228">MSSARTKSESEAENPRKIQERKDLTLLMLATEFRNIAAEEDRKRKEEDEKQQHTSGDVYLENREKMIDMAFDRLVEIEIDNKSTMQLRYSLQTLLEEQVEEYSSLFGSIDEELLLLEQVPSTAADDLAGANSTTSQIDSYLEEILRLELERTIDDLSNTKRSKAPKGSDPKEFLKLKRGAIETILNCEGEQNNYDEDSKTTFTTASGEKNNNEKEKISWTKDDEFGYHLSVDEEKNRLMRYYQSINLCRSAKMRDNVGYSVIALRSSIPGAGRGVYVDGYARAGSILAFQPGKVWAKENLVNLSIDEERDLERNDTYQMSLRPDDYMVDSRSSPYTVLTDENSNLMALGHIVNHPTPSNGPNCRSAMFNFTQKMEIDSSTTLKRYIPNTYARPRNKTLMDSLWDRDVIEMHSLVLVATRDICNEEIFYDYRLASSHLPQWYDPVNDTSFVADPTDIDKYESDDEADDDNEQEKKTINTSDN</sequence>
<feature type="region of interest" description="Disordered" evidence="1">
    <location>
        <begin position="1"/>
        <end position="23"/>
    </location>
</feature>
<evidence type="ECO:0008006" key="4">
    <source>
        <dbReference type="Google" id="ProtNLM"/>
    </source>
</evidence>
<name>A0A1E7FFX7_9STRA</name>
<dbReference type="Proteomes" id="UP000095751">
    <property type="component" value="Unassembled WGS sequence"/>
</dbReference>